<dbReference type="SUPFAM" id="SSF55103">
    <property type="entry name" value="FAD-linked oxidases, C-terminal domain"/>
    <property type="match status" value="1"/>
</dbReference>
<dbReference type="Gene3D" id="3.30.465.10">
    <property type="match status" value="1"/>
</dbReference>
<evidence type="ECO:0000313" key="9">
    <source>
        <dbReference type="EMBL" id="SDI01711.1"/>
    </source>
</evidence>
<dbReference type="STRING" id="930129.SAMN05216352_104112"/>
<dbReference type="Pfam" id="PF02913">
    <property type="entry name" value="FAD-oxidase_C"/>
    <property type="match status" value="1"/>
</dbReference>
<dbReference type="RefSeq" id="WP_091583533.1">
    <property type="nucleotide sequence ID" value="NZ_FNDU01000004.1"/>
</dbReference>
<dbReference type="OrthoDB" id="9767256at2"/>
<dbReference type="InterPro" id="IPR016164">
    <property type="entry name" value="FAD-linked_Oxase-like_C"/>
</dbReference>
<dbReference type="InterPro" id="IPR016169">
    <property type="entry name" value="FAD-bd_PCMH_sub2"/>
</dbReference>
<dbReference type="Proteomes" id="UP000199017">
    <property type="component" value="Unassembled WGS sequence"/>
</dbReference>
<keyword evidence="3" id="KW-0285">Flavoprotein</keyword>
<keyword evidence="10" id="KW-1185">Reference proteome</keyword>
<dbReference type="PANTHER" id="PTHR11748:SF111">
    <property type="entry name" value="D-LACTATE DEHYDROGENASE, MITOCHONDRIAL-RELATED"/>
    <property type="match status" value="1"/>
</dbReference>
<keyword evidence="6" id="KW-0560">Oxidoreductase</keyword>
<dbReference type="Pfam" id="PF01565">
    <property type="entry name" value="FAD_binding_4"/>
    <property type="match status" value="1"/>
</dbReference>
<dbReference type="Gene3D" id="3.30.70.2740">
    <property type="match status" value="1"/>
</dbReference>
<dbReference type="FunFam" id="3.30.465.10:FF:000016">
    <property type="entry name" value="probable D-lactate dehydrogenase, mitochondrial"/>
    <property type="match status" value="1"/>
</dbReference>
<dbReference type="Gene3D" id="1.10.45.10">
    <property type="entry name" value="Vanillyl-alcohol Oxidase, Chain A, domain 4"/>
    <property type="match status" value="1"/>
</dbReference>
<keyword evidence="5" id="KW-0809">Transit peptide</keyword>
<dbReference type="EC" id="1.1.2.4" evidence="7"/>
<dbReference type="InterPro" id="IPR006094">
    <property type="entry name" value="Oxid_FAD_bind_N"/>
</dbReference>
<evidence type="ECO:0000256" key="5">
    <source>
        <dbReference type="ARBA" id="ARBA00022946"/>
    </source>
</evidence>
<evidence type="ECO:0000256" key="3">
    <source>
        <dbReference type="ARBA" id="ARBA00022630"/>
    </source>
</evidence>
<dbReference type="GO" id="GO:0071949">
    <property type="term" value="F:FAD binding"/>
    <property type="evidence" value="ECO:0007669"/>
    <property type="project" value="InterPro"/>
</dbReference>
<dbReference type="PANTHER" id="PTHR11748">
    <property type="entry name" value="D-LACTATE DEHYDROGENASE"/>
    <property type="match status" value="1"/>
</dbReference>
<proteinExistence type="inferred from homology"/>
<comment type="similarity">
    <text evidence="2">Belongs to the FAD-binding oxidoreductase/transferase type 4 family.</text>
</comment>
<comment type="cofactor">
    <cofactor evidence="1">
        <name>FAD</name>
        <dbReference type="ChEBI" id="CHEBI:57692"/>
    </cofactor>
</comment>
<evidence type="ECO:0000256" key="4">
    <source>
        <dbReference type="ARBA" id="ARBA00022827"/>
    </source>
</evidence>
<dbReference type="PROSITE" id="PS51387">
    <property type="entry name" value="FAD_PCMH"/>
    <property type="match status" value="1"/>
</dbReference>
<dbReference type="EMBL" id="FNDU01000004">
    <property type="protein sequence ID" value="SDI01711.1"/>
    <property type="molecule type" value="Genomic_DNA"/>
</dbReference>
<dbReference type="GO" id="GO:0008720">
    <property type="term" value="F:D-lactate dehydrogenase (NAD+) activity"/>
    <property type="evidence" value="ECO:0007669"/>
    <property type="project" value="TreeGrafter"/>
</dbReference>
<dbReference type="FunFam" id="3.30.70.2740:FF:000001">
    <property type="entry name" value="D-lactate dehydrogenase mitochondrial"/>
    <property type="match status" value="1"/>
</dbReference>
<reference evidence="9 10" key="1">
    <citation type="submission" date="2016-10" db="EMBL/GenBank/DDBJ databases">
        <authorList>
            <person name="de Groot N.N."/>
        </authorList>
    </citation>
    <scope>NUCLEOTIDE SEQUENCE [LARGE SCALE GENOMIC DNA]</scope>
    <source>
        <strain evidence="10">P4B,CCM 7963,CECT 7998,DSM 25260,IBRC-M 10614,KCTC 13821</strain>
    </source>
</reference>
<dbReference type="GO" id="GO:1903457">
    <property type="term" value="P:lactate catabolic process"/>
    <property type="evidence" value="ECO:0007669"/>
    <property type="project" value="TreeGrafter"/>
</dbReference>
<dbReference type="InterPro" id="IPR036318">
    <property type="entry name" value="FAD-bd_PCMH-like_sf"/>
</dbReference>
<evidence type="ECO:0000256" key="2">
    <source>
        <dbReference type="ARBA" id="ARBA00008000"/>
    </source>
</evidence>
<organism evidence="9 10">
    <name type="scientific">Alteribacillus bidgolensis</name>
    <dbReference type="NCBI Taxonomy" id="930129"/>
    <lineage>
        <taxon>Bacteria</taxon>
        <taxon>Bacillati</taxon>
        <taxon>Bacillota</taxon>
        <taxon>Bacilli</taxon>
        <taxon>Bacillales</taxon>
        <taxon>Bacillaceae</taxon>
        <taxon>Alteribacillus</taxon>
    </lineage>
</organism>
<dbReference type="InterPro" id="IPR016166">
    <property type="entry name" value="FAD-bd_PCMH"/>
</dbReference>
<protein>
    <recommendedName>
        <fullName evidence="7">D-lactate dehydrogenase (cytochrome)</fullName>
        <ecNumber evidence="7">1.1.2.4</ecNumber>
    </recommendedName>
</protein>
<evidence type="ECO:0000256" key="6">
    <source>
        <dbReference type="ARBA" id="ARBA00023002"/>
    </source>
</evidence>
<feature type="domain" description="FAD-binding PCMH-type" evidence="8">
    <location>
        <begin position="39"/>
        <end position="216"/>
    </location>
</feature>
<evidence type="ECO:0000256" key="1">
    <source>
        <dbReference type="ARBA" id="ARBA00001974"/>
    </source>
</evidence>
<keyword evidence="4" id="KW-0274">FAD</keyword>
<dbReference type="GO" id="GO:0004458">
    <property type="term" value="F:D-lactate dehydrogenase (cytochrome) activity"/>
    <property type="evidence" value="ECO:0007669"/>
    <property type="project" value="UniProtKB-EC"/>
</dbReference>
<evidence type="ECO:0000256" key="7">
    <source>
        <dbReference type="ARBA" id="ARBA00038897"/>
    </source>
</evidence>
<name>A0A1G8H581_9BACI</name>
<dbReference type="SUPFAM" id="SSF56176">
    <property type="entry name" value="FAD-binding/transporter-associated domain-like"/>
    <property type="match status" value="1"/>
</dbReference>
<dbReference type="InterPro" id="IPR004113">
    <property type="entry name" value="FAD-bd_oxidored_4_C"/>
</dbReference>
<gene>
    <name evidence="9" type="ORF">SAMN05216352_104112</name>
</gene>
<evidence type="ECO:0000313" key="10">
    <source>
        <dbReference type="Proteomes" id="UP000199017"/>
    </source>
</evidence>
<evidence type="ECO:0000259" key="8">
    <source>
        <dbReference type="PROSITE" id="PS51387"/>
    </source>
</evidence>
<accession>A0A1G8H581</accession>
<dbReference type="FunFam" id="1.10.45.10:FF:000001">
    <property type="entry name" value="D-lactate dehydrogenase mitochondrial"/>
    <property type="match status" value="1"/>
</dbReference>
<dbReference type="AlphaFoldDB" id="A0A1G8H581"/>
<dbReference type="InterPro" id="IPR016171">
    <property type="entry name" value="Vanillyl_alc_oxidase_C-sub2"/>
</dbReference>
<sequence length="464" mass="51364">MSLTVNHVFNDLKAFLKDHQVTMNKTMRVQHSHDESYHKTSLPDVVVFPNSADEVSKIVKVASEHHTPIIPYGLGTSLEGHVIPYDHGITIDFSKMNKVLEVREKDFLVRVQPGITRSQLNKELKKYGLFFSVDPGADATLGGMAATNASGTTSVKYGVMRDQVHDLEVILSDGQMIHTGNLAQKSSSGYHLNSLFVGSEGTLGCITELTLKVYGIPEHIVAARASFTSIDDAVEAVVSILQAGVPIARVELVDEPSMKQANLFSDTNYKEKPTLFLEFHGNEPGLNHDVEFTKEIVADHLCEEIYFEEDNAARNRLWEARHNLAYAYIHGNPGKKLMVTDVCVPISELAGAIKHAREKVNELDLHGGILGHVGDGNYHVLLMLNTNDAEEVKKAEQLNQQIVDYALQRDGTCTGEHGVGIGKMKYQQKEHGQALQVMENIKSALDSKRIFNPNKLIHQKGRSV</sequence>